<protein>
    <submittedName>
        <fullName evidence="1">Uncharacterized protein</fullName>
    </submittedName>
</protein>
<organism evidence="1 2">
    <name type="scientific">Malus domestica</name>
    <name type="common">Apple</name>
    <name type="synonym">Pyrus malus</name>
    <dbReference type="NCBI Taxonomy" id="3750"/>
    <lineage>
        <taxon>Eukaryota</taxon>
        <taxon>Viridiplantae</taxon>
        <taxon>Streptophyta</taxon>
        <taxon>Embryophyta</taxon>
        <taxon>Tracheophyta</taxon>
        <taxon>Spermatophyta</taxon>
        <taxon>Magnoliopsida</taxon>
        <taxon>eudicotyledons</taxon>
        <taxon>Gunneridae</taxon>
        <taxon>Pentapetalae</taxon>
        <taxon>rosids</taxon>
        <taxon>fabids</taxon>
        <taxon>Rosales</taxon>
        <taxon>Rosaceae</taxon>
        <taxon>Amygdaloideae</taxon>
        <taxon>Maleae</taxon>
        <taxon>Malus</taxon>
    </lineage>
</organism>
<evidence type="ECO:0000313" key="1">
    <source>
        <dbReference type="EMBL" id="RXI04910.1"/>
    </source>
</evidence>
<proteinExistence type="predicted"/>
<comment type="caution">
    <text evidence="1">The sequence shown here is derived from an EMBL/GenBank/DDBJ whole genome shotgun (WGS) entry which is preliminary data.</text>
</comment>
<dbReference type="AlphaFoldDB" id="A0A498K9E0"/>
<dbReference type="Proteomes" id="UP000290289">
    <property type="component" value="Chromosome 3"/>
</dbReference>
<name>A0A498K9E0_MALDO</name>
<accession>A0A498K9E0</accession>
<keyword evidence="2" id="KW-1185">Reference proteome</keyword>
<sequence>MKAMRSKLTSMEDNGVWELVEPMEGIKPICCIYRTPLEKIGKAFNLSFSHNFTVLTGRQLLRAMVFFKCFKGNTITILAKEGDSQYRGTMLKLYVLLTGPKGGDGFWSSKYEEEGMHVEDSYFESFAPCS</sequence>
<dbReference type="EMBL" id="RDQH01000329">
    <property type="protein sequence ID" value="RXI04910.1"/>
    <property type="molecule type" value="Genomic_DNA"/>
</dbReference>
<reference evidence="1 2" key="1">
    <citation type="submission" date="2018-10" db="EMBL/GenBank/DDBJ databases">
        <title>A high-quality apple genome assembly.</title>
        <authorList>
            <person name="Hu J."/>
        </authorList>
    </citation>
    <scope>NUCLEOTIDE SEQUENCE [LARGE SCALE GENOMIC DNA]</scope>
    <source>
        <strain evidence="2">cv. HFTH1</strain>
        <tissue evidence="1">Young leaf</tissue>
    </source>
</reference>
<gene>
    <name evidence="1" type="ORF">DVH24_039184</name>
</gene>
<evidence type="ECO:0000313" key="2">
    <source>
        <dbReference type="Proteomes" id="UP000290289"/>
    </source>
</evidence>